<proteinExistence type="predicted"/>
<accession>A0A6M3KUB8</accession>
<reference evidence="1" key="1">
    <citation type="submission" date="2020-03" db="EMBL/GenBank/DDBJ databases">
        <title>The deep terrestrial virosphere.</title>
        <authorList>
            <person name="Holmfeldt K."/>
            <person name="Nilsson E."/>
            <person name="Simone D."/>
            <person name="Lopez-Fernandez M."/>
            <person name="Wu X."/>
            <person name="de Brujin I."/>
            <person name="Lundin D."/>
            <person name="Andersson A."/>
            <person name="Bertilsson S."/>
            <person name="Dopson M."/>
        </authorList>
    </citation>
    <scope>NUCLEOTIDE SEQUENCE</scope>
    <source>
        <strain evidence="1">MM415B02218</strain>
    </source>
</reference>
<dbReference type="AlphaFoldDB" id="A0A6M3KUB8"/>
<protein>
    <submittedName>
        <fullName evidence="1">Uncharacterized protein</fullName>
    </submittedName>
</protein>
<gene>
    <name evidence="1" type="ORF">MM415B02218_0002</name>
</gene>
<sequence>MTQGQKTIYESFSFEKGINLKKSPLLLENGEMYSCQGFDYDYEGAMTCRSTKTQIYAPKHPYDDADLTGIHKIHRYNDRVLLVAKELCPGDQSYFNYLFSRSVYEESGVSGIQNYADYTPVDVAADRMSVEGTKITITTVDTDESVYLYKDFGANSINESFTHKLKFECTAATAFGQAYVWGISNHVEDLETTADRDDGSGIGLYHIYDGTTYSLHFADTHFYDVGTGPFYITIIMDKSASAYGTVTIKVYSDENRTIEIDRDEDTSDDDLTFDWPSDIDYRYVYAFSSNSIGSGGREWSGVIEDLDLTFIDYTRHEPPMLGNTRPSVADYKKFTFIVDEEENKAFVESYVYPWGIENPSGAPVVSDSGIAGNPDGTYYCYVTFYITFSTGEVYETGPSSAGSVTVETNKIQWNQIPICEQTGIGGAGGLTIHRKLYRTISGTTYHVHTIEDNTTKSYTDNEGDTDVQANAAITTTGYNIPPTGCADVELHIQRMFLIKGRYLYYSEPYIPQAFKATSYLTVSKHGEDLIACIQWGDQLYLATKERWLRLSGTDSTTWAIKNTFTETGIVNKDTLVKCSIGLIGLYYDGIYVFDGIQTKNVTEKILGTKFFRDLDDLSVCHAEYAETKYHFYYASSGSTIDSHMVIDFGHYPDVRVINNDFIATAHEYNADVGENLLAKADAEYAELEQSEAIVTSLRWGDRSHTNIIKQKDYEYLYYDIDTGGIDVIVTIYTNGTSAHTITLNTSTRERKRSDKFPICSGYRASIGISCSDSSSLVIYAPWVLQATLFGD</sequence>
<evidence type="ECO:0000313" key="1">
    <source>
        <dbReference type="EMBL" id="QJA85460.1"/>
    </source>
</evidence>
<dbReference type="EMBL" id="MT142576">
    <property type="protein sequence ID" value="QJA85460.1"/>
    <property type="molecule type" value="Genomic_DNA"/>
</dbReference>
<name>A0A6M3KUB8_9ZZZZ</name>
<organism evidence="1">
    <name type="scientific">viral metagenome</name>
    <dbReference type="NCBI Taxonomy" id="1070528"/>
    <lineage>
        <taxon>unclassified sequences</taxon>
        <taxon>metagenomes</taxon>
        <taxon>organismal metagenomes</taxon>
    </lineage>
</organism>